<dbReference type="SUPFAM" id="SSF55724">
    <property type="entry name" value="Mog1p/PsbP-like"/>
    <property type="match status" value="1"/>
</dbReference>
<dbReference type="InterPro" id="IPR006311">
    <property type="entry name" value="TAT_signal"/>
</dbReference>
<dbReference type="Gene3D" id="3.40.1000.10">
    <property type="entry name" value="Mog1/PsbP, alpha/beta/alpha sandwich"/>
    <property type="match status" value="1"/>
</dbReference>
<dbReference type="PANTHER" id="PTHR31407:SF38">
    <property type="entry name" value="PSBP DOMAIN-CONTAINING PROTEIN 4, CHLOROPLASTIC"/>
    <property type="match status" value="1"/>
</dbReference>
<dbReference type="AlphaFoldDB" id="A0A7S0IAT7"/>
<sequence>MSASTSQLGLAVSRVTALRASKATERVRALHVTPIRCHVSAEVTRRGALRAAAAAAVLAVATPRSALAGDNVVSFEPVQNERWVAVPLSTKIPGGWAPRPGQRAKQSKFMLYTDTYGPNYRYTTSLPKYVDGDGAVAAKEIQVQVQSRGGQESITDLGPIAGIDAAKAFGIEAEDIALAEQVSAAKRMDSGKQTYYQWELALPSGSRVLISACVSGGGLYVFSAEATADQWAKNEAALRGARDAFTVPVVAESTTDISNRIYNNASDGGFK</sequence>
<evidence type="ECO:0000313" key="2">
    <source>
        <dbReference type="EMBL" id="CAD8515972.1"/>
    </source>
</evidence>
<dbReference type="EMBL" id="HBEQ01004325">
    <property type="protein sequence ID" value="CAD8515972.1"/>
    <property type="molecule type" value="Transcribed_RNA"/>
</dbReference>
<reference evidence="2" key="1">
    <citation type="submission" date="2021-01" db="EMBL/GenBank/DDBJ databases">
        <authorList>
            <person name="Corre E."/>
            <person name="Pelletier E."/>
            <person name="Niang G."/>
            <person name="Scheremetjew M."/>
            <person name="Finn R."/>
            <person name="Kale V."/>
            <person name="Holt S."/>
            <person name="Cochrane G."/>
            <person name="Meng A."/>
            <person name="Brown T."/>
            <person name="Cohen L."/>
        </authorList>
    </citation>
    <scope>NUCLEOTIDE SEQUENCE</scope>
    <source>
        <strain evidence="2">CCMP1723</strain>
    </source>
</reference>
<dbReference type="InterPro" id="IPR002683">
    <property type="entry name" value="PsbP_C"/>
</dbReference>
<evidence type="ECO:0000259" key="1">
    <source>
        <dbReference type="Pfam" id="PF01789"/>
    </source>
</evidence>
<protein>
    <recommendedName>
        <fullName evidence="1">PsbP C-terminal domain-containing protein</fullName>
    </recommendedName>
</protein>
<dbReference type="PROSITE" id="PS51318">
    <property type="entry name" value="TAT"/>
    <property type="match status" value="1"/>
</dbReference>
<proteinExistence type="predicted"/>
<dbReference type="PANTHER" id="PTHR31407">
    <property type="match status" value="1"/>
</dbReference>
<dbReference type="GO" id="GO:0019898">
    <property type="term" value="C:extrinsic component of membrane"/>
    <property type="evidence" value="ECO:0007669"/>
    <property type="project" value="InterPro"/>
</dbReference>
<organism evidence="2">
    <name type="scientific">Micromonas pusilla</name>
    <name type="common">Picoplanktonic green alga</name>
    <name type="synonym">Chromulina pusilla</name>
    <dbReference type="NCBI Taxonomy" id="38833"/>
    <lineage>
        <taxon>Eukaryota</taxon>
        <taxon>Viridiplantae</taxon>
        <taxon>Chlorophyta</taxon>
        <taxon>Mamiellophyceae</taxon>
        <taxon>Mamiellales</taxon>
        <taxon>Mamiellaceae</taxon>
        <taxon>Micromonas</taxon>
    </lineage>
</organism>
<gene>
    <name evidence="2" type="ORF">MCOM1403_LOCUS3397</name>
</gene>
<dbReference type="InterPro" id="IPR016123">
    <property type="entry name" value="Mog1/PsbP_a/b/a-sand"/>
</dbReference>
<dbReference type="Pfam" id="PF01789">
    <property type="entry name" value="PsbP"/>
    <property type="match status" value="1"/>
</dbReference>
<feature type="domain" description="PsbP C-terminal" evidence="1">
    <location>
        <begin position="137"/>
        <end position="247"/>
    </location>
</feature>
<dbReference type="GO" id="GO:0005509">
    <property type="term" value="F:calcium ion binding"/>
    <property type="evidence" value="ECO:0007669"/>
    <property type="project" value="InterPro"/>
</dbReference>
<name>A0A7S0IAT7_MICPS</name>
<accession>A0A7S0IAT7</accession>
<dbReference type="GO" id="GO:0015979">
    <property type="term" value="P:photosynthesis"/>
    <property type="evidence" value="ECO:0007669"/>
    <property type="project" value="InterPro"/>
</dbReference>
<dbReference type="GO" id="GO:0009654">
    <property type="term" value="C:photosystem II oxygen evolving complex"/>
    <property type="evidence" value="ECO:0007669"/>
    <property type="project" value="InterPro"/>
</dbReference>